<feature type="compositionally biased region" description="Low complexity" evidence="1">
    <location>
        <begin position="187"/>
        <end position="204"/>
    </location>
</feature>
<evidence type="ECO:0000313" key="3">
    <source>
        <dbReference type="EMBL" id="SDD93154.1"/>
    </source>
</evidence>
<dbReference type="Pfam" id="PF06282">
    <property type="entry name" value="DUF1036"/>
    <property type="match status" value="1"/>
</dbReference>
<dbReference type="STRING" id="69960.SAMN05421720_102109"/>
<keyword evidence="2" id="KW-0732">Signal</keyword>
<proteinExistence type="predicted"/>
<protein>
    <submittedName>
        <fullName evidence="3">Uncharacterized membrane protein</fullName>
    </submittedName>
</protein>
<evidence type="ECO:0000313" key="4">
    <source>
        <dbReference type="Proteomes" id="UP000199412"/>
    </source>
</evidence>
<feature type="signal peptide" evidence="2">
    <location>
        <begin position="1"/>
        <end position="38"/>
    </location>
</feature>
<evidence type="ECO:0000256" key="2">
    <source>
        <dbReference type="SAM" id="SignalP"/>
    </source>
</evidence>
<organism evidence="3 4">
    <name type="scientific">Rhodospira trueperi</name>
    <dbReference type="NCBI Taxonomy" id="69960"/>
    <lineage>
        <taxon>Bacteria</taxon>
        <taxon>Pseudomonadati</taxon>
        <taxon>Pseudomonadota</taxon>
        <taxon>Alphaproteobacteria</taxon>
        <taxon>Rhodospirillales</taxon>
        <taxon>Rhodospirillaceae</taxon>
        <taxon>Rhodospira</taxon>
    </lineage>
</organism>
<reference evidence="3 4" key="1">
    <citation type="submission" date="2016-10" db="EMBL/GenBank/DDBJ databases">
        <authorList>
            <person name="de Groot N.N."/>
        </authorList>
    </citation>
    <scope>NUCLEOTIDE SEQUENCE [LARGE SCALE GENOMIC DNA]</scope>
    <source>
        <strain evidence="3 4">ATCC 700224</strain>
    </source>
</reference>
<dbReference type="EMBL" id="FNAP01000002">
    <property type="protein sequence ID" value="SDD93154.1"/>
    <property type="molecule type" value="Genomic_DNA"/>
</dbReference>
<feature type="chain" id="PRO_5011574381" evidence="2">
    <location>
        <begin position="39"/>
        <end position="324"/>
    </location>
</feature>
<sequence>MPKPFRSIRRSLSDRVCRGVAGTVALVAMMTAASAAHAGLEVCNHTSVARWLAIGYLNRDEVWSSEGWWHVEPGDCVKPIEDDLTQRYYYYRAEDPNEQFEGDGFFFCAVPDAFNIVGDSDCTRRGYQELDFREVDTGDSAVTFTLVLNARTVPGARPMNSEGSGGSAPPPDEEIAAVPNAPPPSASAPSASAPQTPDTADAAPQTPPESPFGAPAADGGASLSSAHQAIQGAWRSLDDRAARITFDEDLYASYHAGDLMETGPYEVATACPGQGGGEDGDPVIVVRLVEESAPQCYGVLYVDGSTLELLALPRGNLLRYEASE</sequence>
<keyword evidence="4" id="KW-1185">Reference proteome</keyword>
<dbReference type="Proteomes" id="UP000199412">
    <property type="component" value="Unassembled WGS sequence"/>
</dbReference>
<dbReference type="InterPro" id="IPR009380">
    <property type="entry name" value="DUF1036"/>
</dbReference>
<gene>
    <name evidence="3" type="ORF">SAMN05421720_102109</name>
</gene>
<evidence type="ECO:0000256" key="1">
    <source>
        <dbReference type="SAM" id="MobiDB-lite"/>
    </source>
</evidence>
<dbReference type="AlphaFoldDB" id="A0A1G6YRM8"/>
<name>A0A1G6YRM8_9PROT</name>
<feature type="region of interest" description="Disordered" evidence="1">
    <location>
        <begin position="154"/>
        <end position="225"/>
    </location>
</feature>
<accession>A0A1G6YRM8</accession>